<dbReference type="Proteomes" id="UP001530400">
    <property type="component" value="Unassembled WGS sequence"/>
</dbReference>
<comment type="caution">
    <text evidence="3">The sequence shown here is derived from an EMBL/GenBank/DDBJ whole genome shotgun (WGS) entry which is preliminary data.</text>
</comment>
<dbReference type="SUPFAM" id="SSF53474">
    <property type="entry name" value="alpha/beta-Hydrolases"/>
    <property type="match status" value="1"/>
</dbReference>
<dbReference type="InterPro" id="IPR050300">
    <property type="entry name" value="GDXG_lipolytic_enzyme"/>
</dbReference>
<sequence>MIAFVATVTFRLAFRRHMRFFSMTSLAAASTNPEGNIWIYKSQQDAPFPSSMQLLKDASSNIKCPLLKMTPSIPPEKRLHRSNSSLEELYNSKADFYREQFEQRVVKADTTRIQRRRVQSPHSKRETDVTIYRPDNSESKMKGMCLHVHGGGWLWGDSHDQVAHRCLEMASRLTAAVVSVEYSLLHHDRFNPVGDVIAALEWIESCGAKELGSEPVYVASGESSGAHLLMLAMLHRRDDTMPKSSLKDAWKCLNLVYGVFDLSGTPSIRSDGEKSAPLCGDELLWLYKLYCSKVQSDDSLPVDSNDASVSPLYADLSSLPPALLSVGTADPLLDDTLLMAEKYKSCNNDVEVSLIEAGEHGIGHFGFQENEAIGVEARLHALDFMKRHLTK</sequence>
<dbReference type="GO" id="GO:0016787">
    <property type="term" value="F:hydrolase activity"/>
    <property type="evidence" value="ECO:0007669"/>
    <property type="project" value="UniProtKB-KW"/>
</dbReference>
<organism evidence="3 4">
    <name type="scientific">Cyclotella atomus</name>
    <dbReference type="NCBI Taxonomy" id="382360"/>
    <lineage>
        <taxon>Eukaryota</taxon>
        <taxon>Sar</taxon>
        <taxon>Stramenopiles</taxon>
        <taxon>Ochrophyta</taxon>
        <taxon>Bacillariophyta</taxon>
        <taxon>Coscinodiscophyceae</taxon>
        <taxon>Thalassiosirophycidae</taxon>
        <taxon>Stephanodiscales</taxon>
        <taxon>Stephanodiscaceae</taxon>
        <taxon>Cyclotella</taxon>
    </lineage>
</organism>
<dbReference type="PANTHER" id="PTHR48081">
    <property type="entry name" value="AB HYDROLASE SUPERFAMILY PROTEIN C4A8.06C"/>
    <property type="match status" value="1"/>
</dbReference>
<dbReference type="InterPro" id="IPR029058">
    <property type="entry name" value="AB_hydrolase_fold"/>
</dbReference>
<accession>A0ABD3P1Y4</accession>
<evidence type="ECO:0000259" key="2">
    <source>
        <dbReference type="Pfam" id="PF07859"/>
    </source>
</evidence>
<evidence type="ECO:0000313" key="4">
    <source>
        <dbReference type="Proteomes" id="UP001530400"/>
    </source>
</evidence>
<feature type="domain" description="Alpha/beta hydrolase fold-3" evidence="2">
    <location>
        <begin position="146"/>
        <end position="362"/>
    </location>
</feature>
<evidence type="ECO:0000256" key="1">
    <source>
        <dbReference type="ARBA" id="ARBA00022801"/>
    </source>
</evidence>
<dbReference type="AlphaFoldDB" id="A0ABD3P1Y4"/>
<keyword evidence="1" id="KW-0378">Hydrolase</keyword>
<proteinExistence type="predicted"/>
<dbReference type="InterPro" id="IPR013094">
    <property type="entry name" value="AB_hydrolase_3"/>
</dbReference>
<reference evidence="3 4" key="1">
    <citation type="submission" date="2024-10" db="EMBL/GenBank/DDBJ databases">
        <title>Updated reference genomes for cyclostephanoid diatoms.</title>
        <authorList>
            <person name="Roberts W.R."/>
            <person name="Alverson A.J."/>
        </authorList>
    </citation>
    <scope>NUCLEOTIDE SEQUENCE [LARGE SCALE GENOMIC DNA]</scope>
    <source>
        <strain evidence="3 4">AJA010-31</strain>
    </source>
</reference>
<name>A0ABD3P1Y4_9STRA</name>
<gene>
    <name evidence="3" type="ORF">ACHAWO_000878</name>
</gene>
<dbReference type="Pfam" id="PF07859">
    <property type="entry name" value="Abhydrolase_3"/>
    <property type="match status" value="1"/>
</dbReference>
<keyword evidence="4" id="KW-1185">Reference proteome</keyword>
<dbReference type="EMBL" id="JALLPJ020000830">
    <property type="protein sequence ID" value="KAL3781811.1"/>
    <property type="molecule type" value="Genomic_DNA"/>
</dbReference>
<protein>
    <recommendedName>
        <fullName evidence="2">Alpha/beta hydrolase fold-3 domain-containing protein</fullName>
    </recommendedName>
</protein>
<dbReference type="Gene3D" id="3.40.50.1820">
    <property type="entry name" value="alpha/beta hydrolase"/>
    <property type="match status" value="1"/>
</dbReference>
<evidence type="ECO:0000313" key="3">
    <source>
        <dbReference type="EMBL" id="KAL3781811.1"/>
    </source>
</evidence>